<evidence type="ECO:0000256" key="2">
    <source>
        <dbReference type="ARBA" id="ARBA00009695"/>
    </source>
</evidence>
<evidence type="ECO:0000256" key="4">
    <source>
        <dbReference type="ARBA" id="ARBA00022490"/>
    </source>
</evidence>
<gene>
    <name evidence="7" type="ORF">IBL26_23980</name>
</gene>
<evidence type="ECO:0000313" key="8">
    <source>
        <dbReference type="Proteomes" id="UP000626026"/>
    </source>
</evidence>
<keyword evidence="8" id="KW-1185">Reference proteome</keyword>
<evidence type="ECO:0000313" key="7">
    <source>
        <dbReference type="EMBL" id="MBC9209917.1"/>
    </source>
</evidence>
<name>A0ABR7RVE5_9PROT</name>
<proteinExistence type="inferred from homology"/>
<feature type="region of interest" description="Disordered" evidence="5">
    <location>
        <begin position="1"/>
        <end position="23"/>
    </location>
</feature>
<evidence type="ECO:0000256" key="5">
    <source>
        <dbReference type="SAM" id="MobiDB-lite"/>
    </source>
</evidence>
<comment type="caution">
    <text evidence="7">The sequence shown here is derived from an EMBL/GenBank/DDBJ whole genome shotgun (WGS) entry which is preliminary data.</text>
</comment>
<dbReference type="Proteomes" id="UP000626026">
    <property type="component" value="Unassembled WGS sequence"/>
</dbReference>
<accession>A0ABR7RVE5</accession>
<evidence type="ECO:0000256" key="3">
    <source>
        <dbReference type="ARBA" id="ARBA00018111"/>
    </source>
</evidence>
<feature type="domain" description="RecX second three-helical" evidence="6">
    <location>
        <begin position="95"/>
        <end position="131"/>
    </location>
</feature>
<evidence type="ECO:0000259" key="6">
    <source>
        <dbReference type="Pfam" id="PF02631"/>
    </source>
</evidence>
<dbReference type="RefSeq" id="WP_187787038.1">
    <property type="nucleotide sequence ID" value="NZ_JACTVA010000081.1"/>
</dbReference>
<protein>
    <recommendedName>
        <fullName evidence="3">Regulatory protein RecX</fullName>
    </recommendedName>
</protein>
<sequence length="205" mass="21856">METPPGKKPARIRRDIPAGPPPDAHRLREAALAHLARFGTTEAGLCRVLQRRVDRWARRAENEGQLAETIAPLAACAKQAAAEVAHALAQVGAVDDEAFAAARTRRLAQAGRSRRAIAAHLAAKGVDATTAGTLLEETDELAAALGHLRRRRAGPFAQTQPVPPEARLKAMGAMARGGFSRDLAERALDMEPDAATDYLLASRRG</sequence>
<dbReference type="Pfam" id="PF02631">
    <property type="entry name" value="RecX_HTH2"/>
    <property type="match status" value="1"/>
</dbReference>
<evidence type="ECO:0000256" key="1">
    <source>
        <dbReference type="ARBA" id="ARBA00004496"/>
    </source>
</evidence>
<organism evidence="7 8">
    <name type="scientific">Teichococcus aerophilus</name>
    <dbReference type="NCBI Taxonomy" id="1224513"/>
    <lineage>
        <taxon>Bacteria</taxon>
        <taxon>Pseudomonadati</taxon>
        <taxon>Pseudomonadota</taxon>
        <taxon>Alphaproteobacteria</taxon>
        <taxon>Acetobacterales</taxon>
        <taxon>Roseomonadaceae</taxon>
        <taxon>Roseomonas</taxon>
    </lineage>
</organism>
<keyword evidence="4" id="KW-0963">Cytoplasm</keyword>
<reference evidence="7 8" key="1">
    <citation type="journal article" date="2013" name="Int. J. Syst. Evol. Microbiol.">
        <title>Roseomonas aerophila sp. nov., isolated from air.</title>
        <authorList>
            <person name="Kim S.J."/>
            <person name="Weon H.Y."/>
            <person name="Ahn J.H."/>
            <person name="Hong S.B."/>
            <person name="Seok S.J."/>
            <person name="Whang K.S."/>
            <person name="Kwon S.W."/>
        </authorList>
    </citation>
    <scope>NUCLEOTIDE SEQUENCE [LARGE SCALE GENOMIC DNA]</scope>
    <source>
        <strain evidence="7 8">NBRC 108923</strain>
    </source>
</reference>
<comment type="similarity">
    <text evidence="2">Belongs to the RecX family.</text>
</comment>
<dbReference type="Gene3D" id="1.10.10.10">
    <property type="entry name" value="Winged helix-like DNA-binding domain superfamily/Winged helix DNA-binding domain"/>
    <property type="match status" value="1"/>
</dbReference>
<dbReference type="InterPro" id="IPR036388">
    <property type="entry name" value="WH-like_DNA-bd_sf"/>
</dbReference>
<dbReference type="EMBL" id="JACTVA010000081">
    <property type="protein sequence ID" value="MBC9209917.1"/>
    <property type="molecule type" value="Genomic_DNA"/>
</dbReference>
<comment type="subcellular location">
    <subcellularLocation>
        <location evidence="1">Cytoplasm</location>
    </subcellularLocation>
</comment>
<dbReference type="InterPro" id="IPR053924">
    <property type="entry name" value="RecX_HTH_2nd"/>
</dbReference>